<evidence type="ECO:0000313" key="6">
    <source>
        <dbReference type="Proteomes" id="UP000729913"/>
    </source>
</evidence>
<keyword evidence="6" id="KW-1185">Reference proteome</keyword>
<reference evidence="5" key="2">
    <citation type="submission" date="2021-04" db="EMBL/GenBank/DDBJ databases">
        <title>Genome-wide patterns of bracovirus chromosomal integration into multiple host tissues during parasitism.</title>
        <authorList>
            <person name="Chebbi M.A.C."/>
        </authorList>
    </citation>
    <scope>NUCLEOTIDE SEQUENCE</scope>
    <source>
        <tissue evidence="5">Whole body</tissue>
    </source>
</reference>
<sequence>MNQSGFHDWFLWQRIACLITLTILSQTAGIPETSNCFEFFGFDVLIDADLKPWLLEVYLTINFPLKSKIKLKSLMYY</sequence>
<dbReference type="PANTHER" id="PTHR12241:SF118">
    <property type="entry name" value="TUBULIN POLYGLUTAMYLASE TTLL2-RELATED"/>
    <property type="match status" value="1"/>
</dbReference>
<dbReference type="InterPro" id="IPR004344">
    <property type="entry name" value="TTL/TTLL_fam"/>
</dbReference>
<evidence type="ECO:0000313" key="5">
    <source>
        <dbReference type="EMBL" id="KAG8037327.1"/>
    </source>
</evidence>
<reference evidence="5" key="1">
    <citation type="submission" date="2020-03" db="EMBL/GenBank/DDBJ databases">
        <authorList>
            <person name="Chebbi M.A."/>
            <person name="Drezen J.M."/>
        </authorList>
    </citation>
    <scope>NUCLEOTIDE SEQUENCE</scope>
    <source>
        <tissue evidence="5">Whole body</tissue>
    </source>
</reference>
<keyword evidence="1" id="KW-0436">Ligase</keyword>
<dbReference type="Pfam" id="PF03133">
    <property type="entry name" value="TTL"/>
    <property type="match status" value="1"/>
</dbReference>
<dbReference type="GO" id="GO:0036064">
    <property type="term" value="C:ciliary basal body"/>
    <property type="evidence" value="ECO:0007669"/>
    <property type="project" value="TreeGrafter"/>
</dbReference>
<dbReference type="GO" id="GO:0070740">
    <property type="term" value="F:tubulin-glutamic acid ligase activity"/>
    <property type="evidence" value="ECO:0007669"/>
    <property type="project" value="TreeGrafter"/>
</dbReference>
<comment type="caution">
    <text evidence="5">The sequence shown here is derived from an EMBL/GenBank/DDBJ whole genome shotgun (WGS) entry which is preliminary data.</text>
</comment>
<keyword evidence="4" id="KW-0732">Signal</keyword>
<dbReference type="PROSITE" id="PS51221">
    <property type="entry name" value="TTL"/>
    <property type="match status" value="1"/>
</dbReference>
<name>A0A8J5QZ17_9HYME</name>
<dbReference type="OrthoDB" id="277439at2759"/>
<keyword evidence="2" id="KW-0547">Nucleotide-binding</keyword>
<dbReference type="EMBL" id="JAAOIC020000047">
    <property type="protein sequence ID" value="KAG8037327.1"/>
    <property type="molecule type" value="Genomic_DNA"/>
</dbReference>
<evidence type="ECO:0000256" key="3">
    <source>
        <dbReference type="ARBA" id="ARBA00022840"/>
    </source>
</evidence>
<proteinExistence type="predicted"/>
<evidence type="ECO:0000256" key="4">
    <source>
        <dbReference type="SAM" id="SignalP"/>
    </source>
</evidence>
<dbReference type="GO" id="GO:0005524">
    <property type="term" value="F:ATP binding"/>
    <property type="evidence" value="ECO:0007669"/>
    <property type="project" value="UniProtKB-KW"/>
</dbReference>
<protein>
    <submittedName>
        <fullName evidence="5">Uncharacterized protein</fullName>
    </submittedName>
</protein>
<dbReference type="GO" id="GO:0015631">
    <property type="term" value="F:tubulin binding"/>
    <property type="evidence" value="ECO:0007669"/>
    <property type="project" value="TreeGrafter"/>
</dbReference>
<keyword evidence="3" id="KW-0067">ATP-binding</keyword>
<gene>
    <name evidence="5" type="ORF">G9C98_005537</name>
</gene>
<organism evidence="5 6">
    <name type="scientific">Cotesia typhae</name>
    <dbReference type="NCBI Taxonomy" id="2053667"/>
    <lineage>
        <taxon>Eukaryota</taxon>
        <taxon>Metazoa</taxon>
        <taxon>Ecdysozoa</taxon>
        <taxon>Arthropoda</taxon>
        <taxon>Hexapoda</taxon>
        <taxon>Insecta</taxon>
        <taxon>Pterygota</taxon>
        <taxon>Neoptera</taxon>
        <taxon>Endopterygota</taxon>
        <taxon>Hymenoptera</taxon>
        <taxon>Apocrita</taxon>
        <taxon>Ichneumonoidea</taxon>
        <taxon>Braconidae</taxon>
        <taxon>Microgastrinae</taxon>
        <taxon>Cotesia</taxon>
    </lineage>
</organism>
<evidence type="ECO:0000256" key="1">
    <source>
        <dbReference type="ARBA" id="ARBA00022598"/>
    </source>
</evidence>
<feature type="signal peptide" evidence="4">
    <location>
        <begin position="1"/>
        <end position="29"/>
    </location>
</feature>
<dbReference type="Proteomes" id="UP000729913">
    <property type="component" value="Unassembled WGS sequence"/>
</dbReference>
<accession>A0A8J5QZ17</accession>
<feature type="chain" id="PRO_5035274366" evidence="4">
    <location>
        <begin position="30"/>
        <end position="77"/>
    </location>
</feature>
<dbReference type="PANTHER" id="PTHR12241">
    <property type="entry name" value="TUBULIN POLYGLUTAMYLASE"/>
    <property type="match status" value="1"/>
</dbReference>
<dbReference type="GO" id="GO:0000226">
    <property type="term" value="P:microtubule cytoskeleton organization"/>
    <property type="evidence" value="ECO:0007669"/>
    <property type="project" value="TreeGrafter"/>
</dbReference>
<evidence type="ECO:0000256" key="2">
    <source>
        <dbReference type="ARBA" id="ARBA00022741"/>
    </source>
</evidence>
<dbReference type="AlphaFoldDB" id="A0A8J5QZ17"/>